<keyword evidence="2" id="KW-1185">Reference proteome</keyword>
<accession>A0A0D2IVC2</accession>
<dbReference type="HOGENOM" id="CLU_167273_2_0_1"/>
<dbReference type="SUPFAM" id="SSF53167">
    <property type="entry name" value="Purine and uridine phosphorylases"/>
    <property type="match status" value="1"/>
</dbReference>
<dbReference type="AlphaFoldDB" id="A0A0D2IVC2"/>
<dbReference type="GeneID" id="25293184"/>
<dbReference type="InterPro" id="IPR053137">
    <property type="entry name" value="NLR-like"/>
</dbReference>
<dbReference type="OrthoDB" id="1658288at2759"/>
<reference evidence="1 2" key="1">
    <citation type="submission" date="2015-01" db="EMBL/GenBank/DDBJ databases">
        <title>The Genome Sequence of Rhinocladiella mackenzie CBS 650.93.</title>
        <authorList>
            <consortium name="The Broad Institute Genomics Platform"/>
            <person name="Cuomo C."/>
            <person name="de Hoog S."/>
            <person name="Gorbushina A."/>
            <person name="Stielow B."/>
            <person name="Teixiera M."/>
            <person name="Abouelleil A."/>
            <person name="Chapman S.B."/>
            <person name="Priest M."/>
            <person name="Young S.K."/>
            <person name="Wortman J."/>
            <person name="Nusbaum C."/>
            <person name="Birren B."/>
        </authorList>
    </citation>
    <scope>NUCLEOTIDE SEQUENCE [LARGE SCALE GENOMIC DNA]</scope>
    <source>
        <strain evidence="1 2">CBS 650.93</strain>
    </source>
</reference>
<dbReference type="InterPro" id="IPR035994">
    <property type="entry name" value="Nucleoside_phosphorylase_sf"/>
</dbReference>
<evidence type="ECO:0000313" key="1">
    <source>
        <dbReference type="EMBL" id="KIX07136.1"/>
    </source>
</evidence>
<evidence type="ECO:0000313" key="2">
    <source>
        <dbReference type="Proteomes" id="UP000053617"/>
    </source>
</evidence>
<dbReference type="Gene3D" id="3.40.50.1580">
    <property type="entry name" value="Nucleoside phosphorylase domain"/>
    <property type="match status" value="1"/>
</dbReference>
<dbReference type="GO" id="GO:0009116">
    <property type="term" value="P:nucleoside metabolic process"/>
    <property type="evidence" value="ECO:0007669"/>
    <property type="project" value="InterPro"/>
</dbReference>
<dbReference type="RefSeq" id="XP_013274272.1">
    <property type="nucleotide sequence ID" value="XM_013418818.1"/>
</dbReference>
<dbReference type="PANTHER" id="PTHR46082">
    <property type="entry name" value="ATP/GTP-BINDING PROTEIN-RELATED"/>
    <property type="match status" value="1"/>
</dbReference>
<dbReference type="PANTHER" id="PTHR46082:SF6">
    <property type="entry name" value="AAA+ ATPASE DOMAIN-CONTAINING PROTEIN-RELATED"/>
    <property type="match status" value="1"/>
</dbReference>
<name>A0A0D2IVC2_9EURO</name>
<proteinExistence type="predicted"/>
<dbReference type="GO" id="GO:0003824">
    <property type="term" value="F:catalytic activity"/>
    <property type="evidence" value="ECO:0007669"/>
    <property type="project" value="InterPro"/>
</dbReference>
<organism evidence="1 2">
    <name type="scientific">Rhinocladiella mackenziei CBS 650.93</name>
    <dbReference type="NCBI Taxonomy" id="1442369"/>
    <lineage>
        <taxon>Eukaryota</taxon>
        <taxon>Fungi</taxon>
        <taxon>Dikarya</taxon>
        <taxon>Ascomycota</taxon>
        <taxon>Pezizomycotina</taxon>
        <taxon>Eurotiomycetes</taxon>
        <taxon>Chaetothyriomycetidae</taxon>
        <taxon>Chaetothyriales</taxon>
        <taxon>Herpotrichiellaceae</taxon>
        <taxon>Rhinocladiella</taxon>
    </lineage>
</organism>
<gene>
    <name evidence="1" type="ORF">Z518_05113</name>
</gene>
<dbReference type="EMBL" id="KN847477">
    <property type="protein sequence ID" value="KIX07136.1"/>
    <property type="molecule type" value="Genomic_DNA"/>
</dbReference>
<sequence>MGSADTVMKSAEDHDRVAATDNIIALEREGTGIWDRFPSIVIKGVGDYADRNKNDQWQYFAAATTTAGMKGFLTEWNPREKIVEG</sequence>
<dbReference type="VEuPathDB" id="FungiDB:Z518_05113"/>
<protein>
    <submittedName>
        <fullName evidence="1">Uncharacterized protein</fullName>
    </submittedName>
</protein>
<dbReference type="STRING" id="1442369.A0A0D2IVC2"/>
<dbReference type="Proteomes" id="UP000053617">
    <property type="component" value="Unassembled WGS sequence"/>
</dbReference>